<accession>A0A2S8FD10</accession>
<proteinExistence type="predicted"/>
<protein>
    <submittedName>
        <fullName evidence="2">Sugar phosphate isomerase/epimerase</fullName>
    </submittedName>
</protein>
<evidence type="ECO:0000313" key="3">
    <source>
        <dbReference type="Proteomes" id="UP000239388"/>
    </source>
</evidence>
<dbReference type="InterPro" id="IPR050312">
    <property type="entry name" value="IolE/XylAMocC-like"/>
</dbReference>
<organism evidence="2 3">
    <name type="scientific">Blastopirellula marina</name>
    <dbReference type="NCBI Taxonomy" id="124"/>
    <lineage>
        <taxon>Bacteria</taxon>
        <taxon>Pseudomonadati</taxon>
        <taxon>Planctomycetota</taxon>
        <taxon>Planctomycetia</taxon>
        <taxon>Pirellulales</taxon>
        <taxon>Pirellulaceae</taxon>
        <taxon>Blastopirellula</taxon>
    </lineage>
</organism>
<dbReference type="Gene3D" id="3.20.20.150">
    <property type="entry name" value="Divalent-metal-dependent TIM barrel enzymes"/>
    <property type="match status" value="1"/>
</dbReference>
<dbReference type="Pfam" id="PF01261">
    <property type="entry name" value="AP_endonuc_2"/>
    <property type="match status" value="1"/>
</dbReference>
<evidence type="ECO:0000313" key="2">
    <source>
        <dbReference type="EMBL" id="PQO30000.1"/>
    </source>
</evidence>
<dbReference type="GO" id="GO:0016853">
    <property type="term" value="F:isomerase activity"/>
    <property type="evidence" value="ECO:0007669"/>
    <property type="project" value="UniProtKB-KW"/>
</dbReference>
<feature type="domain" description="Xylose isomerase-like TIM barrel" evidence="1">
    <location>
        <begin position="20"/>
        <end position="275"/>
    </location>
</feature>
<dbReference type="EMBL" id="PUIB01000022">
    <property type="protein sequence ID" value="PQO30000.1"/>
    <property type="molecule type" value="Genomic_DNA"/>
</dbReference>
<dbReference type="AlphaFoldDB" id="A0A2S8FD10"/>
<comment type="caution">
    <text evidence="2">The sequence shown here is derived from an EMBL/GenBank/DDBJ whole genome shotgun (WGS) entry which is preliminary data.</text>
</comment>
<dbReference type="InterPro" id="IPR013022">
    <property type="entry name" value="Xyl_isomerase-like_TIM-brl"/>
</dbReference>
<dbReference type="PANTHER" id="PTHR12110">
    <property type="entry name" value="HYDROXYPYRUVATE ISOMERASE"/>
    <property type="match status" value="1"/>
</dbReference>
<dbReference type="PANTHER" id="PTHR12110:SF52">
    <property type="entry name" value="XYLOSE ISOMERASE"/>
    <property type="match status" value="1"/>
</dbReference>
<dbReference type="InterPro" id="IPR036237">
    <property type="entry name" value="Xyl_isomerase-like_sf"/>
</dbReference>
<keyword evidence="2" id="KW-0413">Isomerase</keyword>
<dbReference type="OrthoDB" id="1900402at2"/>
<gene>
    <name evidence="2" type="ORF">C5Y98_22335</name>
</gene>
<reference evidence="2 3" key="1">
    <citation type="submission" date="2018-02" db="EMBL/GenBank/DDBJ databases">
        <title>Comparative genomes isolates from brazilian mangrove.</title>
        <authorList>
            <person name="Araujo J.E."/>
            <person name="Taketani R.G."/>
            <person name="Silva M.C.P."/>
            <person name="Loureco M.V."/>
            <person name="Andreote F.D."/>
        </authorList>
    </citation>
    <scope>NUCLEOTIDE SEQUENCE [LARGE SCALE GENOMIC DNA]</scope>
    <source>
        <strain evidence="2 3">NAP PRIS-MGV</strain>
    </source>
</reference>
<sequence length="278" mass="31532">MILGYNTNGLAHHDPFDAVEVLAEIGYSAIALTIDHLTLTPFGNTYLATRQVDLLAKSLEDAKMRNVVETGARFLLNPRVKHEPTFISPDPKGRDLRYEFMRHCIDTAQTLKSDCVSVWSGRLLDDVSEDVAMDRLVASLEPVLDYAAEREVIIGFEPEPGMLIDTMDKFDQLQDRIDSPNFQLTLDIGHLHCQGETPISDYLRRYADRIVNIHIEDMKHGIHEHLPFGEGEIDFPPIFKTLQEIDYQGPVNVELSRHSHDGPNMARKAFDFLKPLLP</sequence>
<name>A0A2S8FD10_9BACT</name>
<dbReference type="Proteomes" id="UP000239388">
    <property type="component" value="Unassembled WGS sequence"/>
</dbReference>
<dbReference type="SUPFAM" id="SSF51658">
    <property type="entry name" value="Xylose isomerase-like"/>
    <property type="match status" value="1"/>
</dbReference>
<evidence type="ECO:0000259" key="1">
    <source>
        <dbReference type="Pfam" id="PF01261"/>
    </source>
</evidence>
<dbReference type="RefSeq" id="WP_105357581.1">
    <property type="nucleotide sequence ID" value="NZ_PUIB01000022.1"/>
</dbReference>